<feature type="domain" description="Fibronectin type-III" evidence="13">
    <location>
        <begin position="1782"/>
        <end position="1875"/>
    </location>
</feature>
<dbReference type="InterPro" id="IPR021720">
    <property type="entry name" value="Malectin_dom"/>
</dbReference>
<dbReference type="PANTHER" id="PTHR13460">
    <property type="match status" value="1"/>
</dbReference>
<dbReference type="InterPro" id="IPR013320">
    <property type="entry name" value="ConA-like_dom_sf"/>
</dbReference>
<reference evidence="14" key="2">
    <citation type="journal article" date="2024" name="Environ. Microbiol.">
        <title>Genome analysis and description of Tunturibacter gen. nov. expands the diversity of Terriglobia in tundra soils.</title>
        <authorList>
            <person name="Messyasz A."/>
            <person name="Mannisto M.K."/>
            <person name="Kerkhof L.J."/>
            <person name="Haggblom M.M."/>
        </authorList>
    </citation>
    <scope>NUCLEOTIDE SEQUENCE</scope>
    <source>
        <strain evidence="14">X5P6</strain>
    </source>
</reference>
<feature type="domain" description="F5/8 type C" evidence="12">
    <location>
        <begin position="1184"/>
        <end position="1343"/>
    </location>
</feature>
<dbReference type="PROSITE" id="PS50022">
    <property type="entry name" value="FA58C_3"/>
    <property type="match status" value="1"/>
</dbReference>
<dbReference type="InterPro" id="IPR015919">
    <property type="entry name" value="Cadherin-like_sf"/>
</dbReference>
<dbReference type="Pfam" id="PF05345">
    <property type="entry name" value="He_PIG"/>
    <property type="match status" value="2"/>
</dbReference>
<evidence type="ECO:0000313" key="14">
    <source>
        <dbReference type="EMBL" id="XCB34435.1"/>
    </source>
</evidence>
<feature type="domain" description="Fibronectin type-III" evidence="13">
    <location>
        <begin position="661"/>
        <end position="766"/>
    </location>
</feature>
<proteinExistence type="inferred from homology"/>
<dbReference type="GO" id="GO:0030246">
    <property type="term" value="F:carbohydrate binding"/>
    <property type="evidence" value="ECO:0007669"/>
    <property type="project" value="InterPro"/>
</dbReference>
<dbReference type="SUPFAM" id="SSF49313">
    <property type="entry name" value="Cadherin-like"/>
    <property type="match status" value="2"/>
</dbReference>
<dbReference type="InterPro" id="IPR036439">
    <property type="entry name" value="Dockerin_dom_sf"/>
</dbReference>
<dbReference type="SUPFAM" id="SSF49265">
    <property type="entry name" value="Fibronectin type III"/>
    <property type="match status" value="3"/>
</dbReference>
<evidence type="ECO:0000259" key="13">
    <source>
        <dbReference type="PROSITE" id="PS50853"/>
    </source>
</evidence>
<dbReference type="SUPFAM" id="SSF63446">
    <property type="entry name" value="Type I dockerin domain"/>
    <property type="match status" value="1"/>
</dbReference>
<dbReference type="PANTHER" id="PTHR13460:SF0">
    <property type="entry name" value="MALECTIN"/>
    <property type="match status" value="1"/>
</dbReference>
<evidence type="ECO:0000256" key="4">
    <source>
        <dbReference type="ARBA" id="ARBA00022729"/>
    </source>
</evidence>
<dbReference type="SMART" id="SM00060">
    <property type="entry name" value="FN3"/>
    <property type="match status" value="3"/>
</dbReference>
<evidence type="ECO:0000256" key="11">
    <source>
        <dbReference type="SAM" id="SignalP"/>
    </source>
</evidence>
<dbReference type="Pfam" id="PF00041">
    <property type="entry name" value="fn3"/>
    <property type="match status" value="1"/>
</dbReference>
<evidence type="ECO:0000256" key="10">
    <source>
        <dbReference type="ARBA" id="ARBA00023277"/>
    </source>
</evidence>
<evidence type="ECO:0000259" key="12">
    <source>
        <dbReference type="PROSITE" id="PS50022"/>
    </source>
</evidence>
<dbReference type="InterPro" id="IPR003961">
    <property type="entry name" value="FN3_dom"/>
</dbReference>
<dbReference type="SUPFAM" id="SSF49785">
    <property type="entry name" value="Galactose-binding domain-like"/>
    <property type="match status" value="1"/>
</dbReference>
<keyword evidence="6" id="KW-1133">Transmembrane helix</keyword>
<keyword evidence="10" id="KW-0119">Carbohydrate metabolism</keyword>
<sequence length="2028" mass="209945">MRISSLARALFLNLIGLLCVSTALAQTDITTWQVDTKHTGVNANESVLSPAFVQTPGNFVPLFSEQVDGQVFAQPLYLSGTTSSLIPGGWADGKTHNNVVFVVTENATLYAFDADGDSNYQPHTGSSNPIWKLHLVPTNNTTAVPIPKEDVHAADDITPLFGNTATPVIDPKQGIIYVVSALKDTGTLPATHPYEQLLWAINLKSGLSVGNSPVTINPEFNGQFGGDTNTPCPANQPPNTQNQGCEMDNEPLPATPGRIPFYPLHSHLRSALTLDNFNGHNTVYLVYASHSDQTPYSGFVVGYDATTLQQTTAFTTTPDNTFEAGIWMGGASPAIDPALNKMYVITGNGGNWDAPTNSFSLGTNWPMSVLAFDTTPAGTVMINGQPELQVPFADTSVWFTPAQWNNFNDGDNDLGAGGPLLFDTQAPDGSTKQLLLGGGKLGIMFLLDRTNLGGIDTKDGAPPTNSNAPNFVTFENSNVVQQLNIAGLSTFNTPAFFNNHVYLSGGSFGALSFPVGFNSITNSYISTASEDASPEGSSGKNAGVFISANGTSNGLVWQNSNGLRAWDASNLRQGAIYKSGNVATDDAAQSSCQTPTFSLPIVSNGKAYFTCYQAPAQSGQFTTTNNGTTTTTLFSVPSDNRPGYLWVYGAPPVAAGAPTQVPLNVAAQADSDSEVTVTWSDPDFGSPTAHTGFTIFRATCAGCTPAQIATTQGQETTFADTGINDSLLTNPSALSPNTTYFYSVKATNLSGPSNASNIASATTFQQYSQPGLVAYWPMDEGVQQGINATGSVDLTGNGHTAVKTPPPANGTNEVESSSTGYIGGSWNFHGTTVMDRLVVSNSAALQFTAQQSFSLVAWVNPTVLNGFGIGTPPNEQGVDGASIIVKSRDQGSEYGLWINTSGQWEARSGTPGAQGTVITGPAATSGVWTQLALVQDGPNNKRYLYVNGQLAGQGTAQNANGGGDLWFGQQNLSDPNQQDGFQGNIDEVRIYNTVVTPAQLVSDFSDPVYLATSIQSHAGTPVGIQFFPFGPSGFPTTETRVAPNQTYTLQLNFAQPLSAAPAAVLNAQPGSTQLAQGSVQSVTLDSSGMIVTVTLANVPNAQALQLHLTGLTSGASLNGTYDLPFNVLEGDVSPDGVVNVADQEAITTLMTNSNGQVNPINQITPANAQFDLNLDGVVDGKDVSLVPSLFGAVLPLQADTNLALLKQTSASSFNGGNTAAMAVDNNLSTRWESTQGVDPQSLVIDLQNTANIHSIILDWENAAGANYVLQTSNDPTVFPEASTPDCSAANTKWTTVVNVTGNTNGGIKTYSGLNGNGRFVRMCGTTRTTQFGYSLFDFEVIGSFGAATPTPPVITSAPTATAIEGQAFSYAITSNEAGTTFTTSTLPTPLALNGAVISGTPAVTGRFPITLTAINSTGQTGTATLTLTVNAPTPVITSAPTATATVGQLFSYTIMSNPTASTFSTSTLPTPLALNGAVISGTPTASGSFPITLNATNSTGQTGTASLTLTINPAVVTPPAAPTNLTPTAVSSSQINLSWTASTTSGVTYSVFRSTTSGFTPSAANQIAQGLTTTTDSDTGLTASTTYFYVVEAVSGAESTPSLQASTETLAASGVTEVIAINAGSATAVPDSANNATFIADSDFTGGNDDVTNHAITIPTAIASIAAPAAVYADAHQGGVTYTIPNLSAGNTYTVVLHFAELFFTAPNSRLFNVSINGAQVLTNFDIFAAAGNASFTAAVETIPNITPVNGQIVIAFTNGTNDQPMVNGIELQTGGPAIPSAPTALTASTGGSSTVNLSWTPSVSSGVTYTVFRSTTAGFVPSAATQIANNLTTTSFSDTSLTPSTMFYYVVEAVNGAGVLSPPSQQVSTSTAAVSTDVIAINAGSSTVVGSFIGDTDFVGGNDDAPNKGITIPAAIASIAAPAAVYADAHQGGVIYTIPNLSATRTYTVVLHFAELFFTTANSRQFNVSINGTQVMTNFDIFAAAGNANFTATVQSFANITPVNGQIVIAFSNGAHDQPMVNGIEIK</sequence>
<dbReference type="Gene3D" id="1.10.1330.10">
    <property type="entry name" value="Dockerin domain"/>
    <property type="match status" value="1"/>
</dbReference>
<dbReference type="CDD" id="cd00063">
    <property type="entry name" value="FN3"/>
    <property type="match status" value="3"/>
</dbReference>
<dbReference type="EMBL" id="CP132942">
    <property type="protein sequence ID" value="XCB34435.1"/>
    <property type="molecule type" value="Genomic_DNA"/>
</dbReference>
<evidence type="ECO:0000256" key="5">
    <source>
        <dbReference type="ARBA" id="ARBA00022824"/>
    </source>
</evidence>
<keyword evidence="5" id="KW-0256">Endoplasmic reticulum</keyword>
<keyword evidence="7" id="KW-0472">Membrane</keyword>
<dbReference type="InterPro" id="IPR013783">
    <property type="entry name" value="Ig-like_fold"/>
</dbReference>
<dbReference type="InterPro" id="IPR008979">
    <property type="entry name" value="Galactose-bd-like_sf"/>
</dbReference>
<dbReference type="Pfam" id="PF11721">
    <property type="entry name" value="Malectin"/>
    <property type="match status" value="2"/>
</dbReference>
<dbReference type="RefSeq" id="WP_353065579.1">
    <property type="nucleotide sequence ID" value="NZ_CP132942.1"/>
</dbReference>
<evidence type="ECO:0000256" key="3">
    <source>
        <dbReference type="ARBA" id="ARBA00022692"/>
    </source>
</evidence>
<dbReference type="InterPro" id="IPR000421">
    <property type="entry name" value="FA58C"/>
</dbReference>
<evidence type="ECO:0000256" key="7">
    <source>
        <dbReference type="ARBA" id="ARBA00023136"/>
    </source>
</evidence>
<dbReference type="KEGG" id="tpsc:RBB77_05970"/>
<dbReference type="Gene3D" id="2.60.40.10">
    <property type="entry name" value="Immunoglobulins"/>
    <property type="match status" value="5"/>
</dbReference>
<dbReference type="GO" id="GO:0016020">
    <property type="term" value="C:membrane"/>
    <property type="evidence" value="ECO:0007669"/>
    <property type="project" value="InterPro"/>
</dbReference>
<accession>A0AAU7ZU88</accession>
<feature type="signal peptide" evidence="11">
    <location>
        <begin position="1"/>
        <end position="25"/>
    </location>
</feature>
<keyword evidence="4 11" id="KW-0732">Signal</keyword>
<keyword evidence="3" id="KW-0812">Transmembrane</keyword>
<evidence type="ECO:0000256" key="1">
    <source>
        <dbReference type="ARBA" id="ARBA00004115"/>
    </source>
</evidence>
<feature type="domain" description="Fibronectin type-III" evidence="13">
    <location>
        <begin position="1521"/>
        <end position="1612"/>
    </location>
</feature>
<feature type="chain" id="PRO_5043437087" evidence="11">
    <location>
        <begin position="26"/>
        <end position="2028"/>
    </location>
</feature>
<evidence type="ECO:0000256" key="8">
    <source>
        <dbReference type="ARBA" id="ARBA00023157"/>
    </source>
</evidence>
<evidence type="ECO:0000256" key="6">
    <source>
        <dbReference type="ARBA" id="ARBA00022989"/>
    </source>
</evidence>
<evidence type="ECO:0000256" key="2">
    <source>
        <dbReference type="ARBA" id="ARBA00009141"/>
    </source>
</evidence>
<evidence type="ECO:0000256" key="9">
    <source>
        <dbReference type="ARBA" id="ARBA00023180"/>
    </source>
</evidence>
<keyword evidence="8" id="KW-1015">Disulfide bond</keyword>
<dbReference type="Pfam" id="PF13385">
    <property type="entry name" value="Laminin_G_3"/>
    <property type="match status" value="1"/>
</dbReference>
<dbReference type="SUPFAM" id="SSF50998">
    <property type="entry name" value="Quinoprotein alcohol dehydrogenase-like"/>
    <property type="match status" value="1"/>
</dbReference>
<protein>
    <submittedName>
        <fullName evidence="14">Malectin domain-containing carbohydrate-binding protein</fullName>
    </submittedName>
</protein>
<dbReference type="InterPro" id="IPR039155">
    <property type="entry name" value="MLEC"/>
</dbReference>
<organism evidence="14">
    <name type="scientific">Tunturiibacter psychrotolerans</name>
    <dbReference type="NCBI Taxonomy" id="3069686"/>
    <lineage>
        <taxon>Bacteria</taxon>
        <taxon>Pseudomonadati</taxon>
        <taxon>Acidobacteriota</taxon>
        <taxon>Terriglobia</taxon>
        <taxon>Terriglobales</taxon>
        <taxon>Acidobacteriaceae</taxon>
        <taxon>Tunturiibacter</taxon>
    </lineage>
</organism>
<dbReference type="InterPro" id="IPR036116">
    <property type="entry name" value="FN3_sf"/>
</dbReference>
<dbReference type="InterPro" id="IPR006558">
    <property type="entry name" value="LamG-like"/>
</dbReference>
<dbReference type="PROSITE" id="PS50853">
    <property type="entry name" value="FN3"/>
    <property type="match status" value="3"/>
</dbReference>
<dbReference type="Gene3D" id="2.60.120.430">
    <property type="entry name" value="Galactose-binding lectin"/>
    <property type="match status" value="2"/>
</dbReference>
<dbReference type="Gene3D" id="2.60.120.200">
    <property type="match status" value="1"/>
</dbReference>
<dbReference type="InterPro" id="IPR011047">
    <property type="entry name" value="Quinoprotein_ADH-like_sf"/>
</dbReference>
<dbReference type="GO" id="GO:0000272">
    <property type="term" value="P:polysaccharide catabolic process"/>
    <property type="evidence" value="ECO:0007669"/>
    <property type="project" value="InterPro"/>
</dbReference>
<keyword evidence="9" id="KW-0325">Glycoprotein</keyword>
<dbReference type="Gene3D" id="2.60.120.260">
    <property type="entry name" value="Galactose-binding domain-like"/>
    <property type="match status" value="1"/>
</dbReference>
<gene>
    <name evidence="14" type="ORF">RBB77_05970</name>
</gene>
<dbReference type="GO" id="GO:0005509">
    <property type="term" value="F:calcium ion binding"/>
    <property type="evidence" value="ECO:0007669"/>
    <property type="project" value="InterPro"/>
</dbReference>
<name>A0AAU7ZU88_9BACT</name>
<reference evidence="14" key="1">
    <citation type="submission" date="2023-08" db="EMBL/GenBank/DDBJ databases">
        <authorList>
            <person name="Messyasz A."/>
            <person name="Mannisto M.K."/>
            <person name="Kerkhof L.J."/>
            <person name="Haggblom M."/>
        </authorList>
    </citation>
    <scope>NUCLEOTIDE SEQUENCE</scope>
    <source>
        <strain evidence="14">X5P6</strain>
    </source>
</reference>
<dbReference type="Pfam" id="PF22633">
    <property type="entry name" value="F5_F8_type_C_2"/>
    <property type="match status" value="1"/>
</dbReference>
<comment type="subcellular location">
    <subcellularLocation>
        <location evidence="1">Endoplasmic reticulum membrane</location>
        <topology evidence="1">Single-pass type I membrane protein</topology>
    </subcellularLocation>
</comment>
<dbReference type="SMART" id="SM00560">
    <property type="entry name" value="LamGL"/>
    <property type="match status" value="1"/>
</dbReference>
<dbReference type="SUPFAM" id="SSF49899">
    <property type="entry name" value="Concanavalin A-like lectins/glucanases"/>
    <property type="match status" value="1"/>
</dbReference>
<comment type="similarity">
    <text evidence="2">Belongs to the malectin family.</text>
</comment>